<sequence length="251" mass="28881">MEEKQNPLRPETSRSSSKVLVEMLCFLSSLTMDPLFSVFVTLCTLILLYFPKQFLTLIFSPILISTSIILSTLLRLGSNQHTDKENFSNSPKKDLELVKSRTETKTEHEIETKIETCAAPNEYFSEPFMEWNVRAPLEVIHEEYDEGVEEKEDEETNNFDEEKQSTVVSLALYYPESSDSECSSDGEFSGIEGWDSPENICFMWDDDDDDDDDDEKDDLIEIELDGMKKSCFDFQVEEDNLIEIEISHGLN</sequence>
<evidence type="ECO:0000313" key="3">
    <source>
        <dbReference type="Proteomes" id="UP001419268"/>
    </source>
</evidence>
<protein>
    <recommendedName>
        <fullName evidence="4">Transmembrane protein</fullName>
    </recommendedName>
</protein>
<dbReference type="PANTHER" id="PTHR37746">
    <property type="entry name" value="TRANSMEMBRANE PROTEIN"/>
    <property type="match status" value="1"/>
</dbReference>
<name>A0AAP0EA58_9MAGN</name>
<dbReference type="EMBL" id="JBBNAG010000012">
    <property type="protein sequence ID" value="KAK9089471.1"/>
    <property type="molecule type" value="Genomic_DNA"/>
</dbReference>
<dbReference type="Proteomes" id="UP001419268">
    <property type="component" value="Unassembled WGS sequence"/>
</dbReference>
<dbReference type="PANTHER" id="PTHR37746:SF1">
    <property type="entry name" value="TRANSMEMBRANE PROTEIN"/>
    <property type="match status" value="1"/>
</dbReference>
<reference evidence="2 3" key="1">
    <citation type="submission" date="2024-01" db="EMBL/GenBank/DDBJ databases">
        <title>Genome assemblies of Stephania.</title>
        <authorList>
            <person name="Yang L."/>
        </authorList>
    </citation>
    <scope>NUCLEOTIDE SEQUENCE [LARGE SCALE GENOMIC DNA]</scope>
    <source>
        <strain evidence="2">JXDWG</strain>
        <tissue evidence="2">Leaf</tissue>
    </source>
</reference>
<comment type="caution">
    <text evidence="2">The sequence shown here is derived from an EMBL/GenBank/DDBJ whole genome shotgun (WGS) entry which is preliminary data.</text>
</comment>
<evidence type="ECO:0000313" key="2">
    <source>
        <dbReference type="EMBL" id="KAK9089471.1"/>
    </source>
</evidence>
<dbReference type="AlphaFoldDB" id="A0AAP0EA58"/>
<evidence type="ECO:0008006" key="4">
    <source>
        <dbReference type="Google" id="ProtNLM"/>
    </source>
</evidence>
<organism evidence="2 3">
    <name type="scientific">Stephania cephalantha</name>
    <dbReference type="NCBI Taxonomy" id="152367"/>
    <lineage>
        <taxon>Eukaryota</taxon>
        <taxon>Viridiplantae</taxon>
        <taxon>Streptophyta</taxon>
        <taxon>Embryophyta</taxon>
        <taxon>Tracheophyta</taxon>
        <taxon>Spermatophyta</taxon>
        <taxon>Magnoliopsida</taxon>
        <taxon>Ranunculales</taxon>
        <taxon>Menispermaceae</taxon>
        <taxon>Menispermoideae</taxon>
        <taxon>Cissampelideae</taxon>
        <taxon>Stephania</taxon>
    </lineage>
</organism>
<keyword evidence="1" id="KW-1133">Transmembrane helix</keyword>
<keyword evidence="3" id="KW-1185">Reference proteome</keyword>
<keyword evidence="1" id="KW-0472">Membrane</keyword>
<accession>A0AAP0EA58</accession>
<feature type="transmembrane region" description="Helical" evidence="1">
    <location>
        <begin position="54"/>
        <end position="74"/>
    </location>
</feature>
<gene>
    <name evidence="2" type="ORF">Scep_028553</name>
</gene>
<keyword evidence="1" id="KW-0812">Transmembrane</keyword>
<proteinExistence type="predicted"/>
<feature type="transmembrane region" description="Helical" evidence="1">
    <location>
        <begin position="20"/>
        <end position="48"/>
    </location>
</feature>
<evidence type="ECO:0000256" key="1">
    <source>
        <dbReference type="SAM" id="Phobius"/>
    </source>
</evidence>